<dbReference type="AlphaFoldDB" id="A0A1W2GPT5"/>
<sequence>MEYYDLEQPDELTKKEKEDAMGAYLMMFAAMGAGLPLPIINLIASVIYYFVQKKNTRFVRFHSLQSLWSQIPTTLINAGAMYWTLQIFLFDNLKTSDMYYGYLIMLVILNLAYFAFSIVGAVKARNGKMYYFLFFGKICYHQVYQIRDDVNSDADNVNLPPKL</sequence>
<feature type="transmembrane region" description="Helical" evidence="5">
    <location>
        <begin position="71"/>
        <end position="90"/>
    </location>
</feature>
<organism evidence="6 7">
    <name type="scientific">Reichenbachiella faecimaris</name>
    <dbReference type="NCBI Taxonomy" id="692418"/>
    <lineage>
        <taxon>Bacteria</taxon>
        <taxon>Pseudomonadati</taxon>
        <taxon>Bacteroidota</taxon>
        <taxon>Cytophagia</taxon>
        <taxon>Cytophagales</taxon>
        <taxon>Reichenbachiellaceae</taxon>
        <taxon>Reichenbachiella</taxon>
    </lineage>
</organism>
<evidence type="ECO:0000256" key="5">
    <source>
        <dbReference type="SAM" id="Phobius"/>
    </source>
</evidence>
<proteinExistence type="predicted"/>
<keyword evidence="3 5" id="KW-1133">Transmembrane helix</keyword>
<dbReference type="Pfam" id="PF09685">
    <property type="entry name" value="MamF_MmsF"/>
    <property type="match status" value="1"/>
</dbReference>
<dbReference type="OrthoDB" id="1092330at2"/>
<accession>A0A1W2GPT5</accession>
<dbReference type="STRING" id="692418.SAMN04488029_3846"/>
<keyword evidence="2 5" id="KW-0812">Transmembrane</keyword>
<feature type="transmembrane region" description="Helical" evidence="5">
    <location>
        <begin position="23"/>
        <end position="51"/>
    </location>
</feature>
<protein>
    <submittedName>
        <fullName evidence="6">Uncharacterized conserved protein, Tic20 family</fullName>
    </submittedName>
</protein>
<evidence type="ECO:0000256" key="2">
    <source>
        <dbReference type="ARBA" id="ARBA00022692"/>
    </source>
</evidence>
<keyword evidence="4 5" id="KW-0472">Membrane</keyword>
<comment type="subcellular location">
    <subcellularLocation>
        <location evidence="1">Membrane</location>
        <topology evidence="1">Multi-pass membrane protein</topology>
    </subcellularLocation>
</comment>
<feature type="transmembrane region" description="Helical" evidence="5">
    <location>
        <begin position="102"/>
        <end position="122"/>
    </location>
</feature>
<name>A0A1W2GPT5_REIFA</name>
<evidence type="ECO:0000256" key="3">
    <source>
        <dbReference type="ARBA" id="ARBA00022989"/>
    </source>
</evidence>
<dbReference type="InterPro" id="IPR019109">
    <property type="entry name" value="MamF_MmsF"/>
</dbReference>
<dbReference type="EMBL" id="FWYF01000005">
    <property type="protein sequence ID" value="SMD38675.1"/>
    <property type="molecule type" value="Genomic_DNA"/>
</dbReference>
<evidence type="ECO:0000313" key="7">
    <source>
        <dbReference type="Proteomes" id="UP000192472"/>
    </source>
</evidence>
<reference evidence="6 7" key="1">
    <citation type="submission" date="2017-04" db="EMBL/GenBank/DDBJ databases">
        <authorList>
            <person name="Afonso C.L."/>
            <person name="Miller P.J."/>
            <person name="Scott M.A."/>
            <person name="Spackman E."/>
            <person name="Goraichik I."/>
            <person name="Dimitrov K.M."/>
            <person name="Suarez D.L."/>
            <person name="Swayne D.E."/>
        </authorList>
    </citation>
    <scope>NUCLEOTIDE SEQUENCE [LARGE SCALE GENOMIC DNA]</scope>
    <source>
        <strain evidence="6 7">DSM 26133</strain>
    </source>
</reference>
<dbReference type="Proteomes" id="UP000192472">
    <property type="component" value="Unassembled WGS sequence"/>
</dbReference>
<evidence type="ECO:0000313" key="6">
    <source>
        <dbReference type="EMBL" id="SMD38675.1"/>
    </source>
</evidence>
<gene>
    <name evidence="6" type="ORF">SAMN04488029_3846</name>
</gene>
<dbReference type="RefSeq" id="WP_084374472.1">
    <property type="nucleotide sequence ID" value="NZ_FWYF01000005.1"/>
</dbReference>
<evidence type="ECO:0000256" key="4">
    <source>
        <dbReference type="ARBA" id="ARBA00023136"/>
    </source>
</evidence>
<evidence type="ECO:0000256" key="1">
    <source>
        <dbReference type="ARBA" id="ARBA00004141"/>
    </source>
</evidence>
<keyword evidence="7" id="KW-1185">Reference proteome</keyword>